<feature type="compositionally biased region" description="Basic and acidic residues" evidence="1">
    <location>
        <begin position="15"/>
        <end position="26"/>
    </location>
</feature>
<comment type="caution">
    <text evidence="2">The sequence shown here is derived from an EMBL/GenBank/DDBJ whole genome shotgun (WGS) entry which is preliminary data.</text>
</comment>
<name>A0A918K2W6_9ACTN</name>
<sequence>MTVDPTDPEALTDTDDTKTGGDRSEFDVEAPEADTAEQHADLAPRRDDPLTDAKRNGANEADVVEQARVVELDEDDYR</sequence>
<proteinExistence type="predicted"/>
<dbReference type="EMBL" id="BMWD01000001">
    <property type="protein sequence ID" value="GGX40493.1"/>
    <property type="molecule type" value="Genomic_DNA"/>
</dbReference>
<accession>A0A918K2W6</accession>
<dbReference type="AlphaFoldDB" id="A0A918K2W6"/>
<reference evidence="2" key="1">
    <citation type="journal article" date="2014" name="Int. J. Syst. Evol. Microbiol.">
        <title>Complete genome sequence of Corynebacterium casei LMG S-19264T (=DSM 44701T), isolated from a smear-ripened cheese.</title>
        <authorList>
            <consortium name="US DOE Joint Genome Institute (JGI-PGF)"/>
            <person name="Walter F."/>
            <person name="Albersmeier A."/>
            <person name="Kalinowski J."/>
            <person name="Ruckert C."/>
        </authorList>
    </citation>
    <scope>NUCLEOTIDE SEQUENCE</scope>
    <source>
        <strain evidence="2">JCM 4956</strain>
    </source>
</reference>
<dbReference type="Proteomes" id="UP000645555">
    <property type="component" value="Unassembled WGS sequence"/>
</dbReference>
<feature type="region of interest" description="Disordered" evidence="1">
    <location>
        <begin position="1"/>
        <end position="78"/>
    </location>
</feature>
<evidence type="ECO:0008006" key="4">
    <source>
        <dbReference type="Google" id="ProtNLM"/>
    </source>
</evidence>
<feature type="compositionally biased region" description="Basic and acidic residues" evidence="1">
    <location>
        <begin position="36"/>
        <end position="57"/>
    </location>
</feature>
<gene>
    <name evidence="2" type="ORF">GCM10010515_04090</name>
</gene>
<feature type="compositionally biased region" description="Acidic residues" evidence="1">
    <location>
        <begin position="1"/>
        <end position="14"/>
    </location>
</feature>
<protein>
    <recommendedName>
        <fullName evidence="4">DUF5709 domain-containing protein</fullName>
    </recommendedName>
</protein>
<evidence type="ECO:0000313" key="3">
    <source>
        <dbReference type="Proteomes" id="UP000645555"/>
    </source>
</evidence>
<reference evidence="2" key="2">
    <citation type="submission" date="2020-09" db="EMBL/GenBank/DDBJ databases">
        <authorList>
            <person name="Sun Q."/>
            <person name="Ohkuma M."/>
        </authorList>
    </citation>
    <scope>NUCLEOTIDE SEQUENCE</scope>
    <source>
        <strain evidence="2">JCM 4956</strain>
    </source>
</reference>
<dbReference type="RefSeq" id="WP_190033499.1">
    <property type="nucleotide sequence ID" value="NZ_BMWD01000001.1"/>
</dbReference>
<evidence type="ECO:0000313" key="2">
    <source>
        <dbReference type="EMBL" id="GGX40493.1"/>
    </source>
</evidence>
<keyword evidence="3" id="KW-1185">Reference proteome</keyword>
<evidence type="ECO:0000256" key="1">
    <source>
        <dbReference type="SAM" id="MobiDB-lite"/>
    </source>
</evidence>
<organism evidence="2 3">
    <name type="scientific">Streptomyces fructofermentans</name>
    <dbReference type="NCBI Taxonomy" id="152141"/>
    <lineage>
        <taxon>Bacteria</taxon>
        <taxon>Bacillati</taxon>
        <taxon>Actinomycetota</taxon>
        <taxon>Actinomycetes</taxon>
        <taxon>Kitasatosporales</taxon>
        <taxon>Streptomycetaceae</taxon>
        <taxon>Streptomyces</taxon>
    </lineage>
</organism>